<accession>A0ABC8QP60</accession>
<dbReference type="EMBL" id="CAUOFW020000448">
    <property type="protein sequence ID" value="CAK9134496.1"/>
    <property type="molecule type" value="Genomic_DNA"/>
</dbReference>
<sequence>MVASRLAKLDDVLYVENLQAHLGIGIIGGGGIWGPKTTEEVPPLVVGSDQPLVELSLLLVGLDCSHQPYVPSNWQLQLLFLPIASTVLPALPLLSPSSASVAAPLPDSSPAVTTTEVAPYGSDGPPLALDLGSRCTTTDMTTPPPSSFVIVSHHHMIARSRDGTRKPKVFSATR</sequence>
<dbReference type="AlphaFoldDB" id="A0ABC8QP60"/>
<reference evidence="1 2" key="1">
    <citation type="submission" date="2024-02" db="EMBL/GenBank/DDBJ databases">
        <authorList>
            <person name="Vignale AGUSTIN F."/>
            <person name="Sosa J E."/>
            <person name="Modenutti C."/>
        </authorList>
    </citation>
    <scope>NUCLEOTIDE SEQUENCE [LARGE SCALE GENOMIC DNA]</scope>
</reference>
<keyword evidence="2" id="KW-1185">Reference proteome</keyword>
<name>A0ABC8QP60_9AQUA</name>
<evidence type="ECO:0000313" key="1">
    <source>
        <dbReference type="EMBL" id="CAK9134496.1"/>
    </source>
</evidence>
<protein>
    <submittedName>
        <fullName evidence="1">Uncharacterized protein</fullName>
    </submittedName>
</protein>
<organism evidence="1 2">
    <name type="scientific">Ilex paraguariensis</name>
    <name type="common">yerba mate</name>
    <dbReference type="NCBI Taxonomy" id="185542"/>
    <lineage>
        <taxon>Eukaryota</taxon>
        <taxon>Viridiplantae</taxon>
        <taxon>Streptophyta</taxon>
        <taxon>Embryophyta</taxon>
        <taxon>Tracheophyta</taxon>
        <taxon>Spermatophyta</taxon>
        <taxon>Magnoliopsida</taxon>
        <taxon>eudicotyledons</taxon>
        <taxon>Gunneridae</taxon>
        <taxon>Pentapetalae</taxon>
        <taxon>asterids</taxon>
        <taxon>campanulids</taxon>
        <taxon>Aquifoliales</taxon>
        <taxon>Aquifoliaceae</taxon>
        <taxon>Ilex</taxon>
    </lineage>
</organism>
<comment type="caution">
    <text evidence="1">The sequence shown here is derived from an EMBL/GenBank/DDBJ whole genome shotgun (WGS) entry which is preliminary data.</text>
</comment>
<evidence type="ECO:0000313" key="2">
    <source>
        <dbReference type="Proteomes" id="UP001642360"/>
    </source>
</evidence>
<gene>
    <name evidence="1" type="ORF">ILEXP_LOCUS1429</name>
</gene>
<dbReference type="Proteomes" id="UP001642360">
    <property type="component" value="Unassembled WGS sequence"/>
</dbReference>
<proteinExistence type="predicted"/>